<feature type="compositionally biased region" description="Basic and acidic residues" evidence="1">
    <location>
        <begin position="89"/>
        <end position="103"/>
    </location>
</feature>
<evidence type="ECO:0000313" key="2">
    <source>
        <dbReference type="EMBL" id="KAL3762485.1"/>
    </source>
</evidence>
<evidence type="ECO:0000256" key="1">
    <source>
        <dbReference type="SAM" id="MobiDB-lite"/>
    </source>
</evidence>
<dbReference type="AlphaFoldDB" id="A0ABD3MED5"/>
<reference evidence="2 3" key="1">
    <citation type="submission" date="2024-10" db="EMBL/GenBank/DDBJ databases">
        <title>Updated reference genomes for cyclostephanoid diatoms.</title>
        <authorList>
            <person name="Roberts W.R."/>
            <person name="Alverson A.J."/>
        </authorList>
    </citation>
    <scope>NUCLEOTIDE SEQUENCE [LARGE SCALE GENOMIC DNA]</scope>
    <source>
        <strain evidence="2 3">AJA232-27</strain>
    </source>
</reference>
<comment type="caution">
    <text evidence="2">The sequence shown here is derived from an EMBL/GenBank/DDBJ whole genome shotgun (WGS) entry which is preliminary data.</text>
</comment>
<sequence>MGDDSTDVDGKPIDPTRDDIGVGKSDAFSPDDLIELVRAVKFAHIDMSIRKVHNEISVTMANSDPSYAFLKDVKFNDVKKVWRKALKGTKNETQEEGTTRQPEKNTNTPTAGMDTPNVPPDGILKFYTVGDGSVKFLVENYSKHYAEAAVAAASREQKENVDDKGNGRYTHFFLDVPADLSGSRPHQALINYQDMQKSFKGKKQSLQQQSVGDGRDIFKIQLAALPPGMEDTMTPMLLYNADRSAKTFLHPPSTPDDADDDGGYLEIRQLISESGTSGVLGATGGQKAYFYGFITRTKSGPDVISIDIESGVISPPPTW</sequence>
<organism evidence="2 3">
    <name type="scientific">Discostella pseudostelligera</name>
    <dbReference type="NCBI Taxonomy" id="259834"/>
    <lineage>
        <taxon>Eukaryota</taxon>
        <taxon>Sar</taxon>
        <taxon>Stramenopiles</taxon>
        <taxon>Ochrophyta</taxon>
        <taxon>Bacillariophyta</taxon>
        <taxon>Coscinodiscophyceae</taxon>
        <taxon>Thalassiosirophycidae</taxon>
        <taxon>Stephanodiscales</taxon>
        <taxon>Stephanodiscaceae</taxon>
        <taxon>Discostella</taxon>
    </lineage>
</organism>
<gene>
    <name evidence="2" type="ORF">ACHAWU_008188</name>
</gene>
<dbReference type="EMBL" id="JALLBG020000135">
    <property type="protein sequence ID" value="KAL3762485.1"/>
    <property type="molecule type" value="Genomic_DNA"/>
</dbReference>
<feature type="compositionally biased region" description="Basic and acidic residues" evidence="1">
    <location>
        <begin position="8"/>
        <end position="21"/>
    </location>
</feature>
<name>A0ABD3MED5_9STRA</name>
<protein>
    <submittedName>
        <fullName evidence="2">Uncharacterized protein</fullName>
    </submittedName>
</protein>
<evidence type="ECO:0000313" key="3">
    <source>
        <dbReference type="Proteomes" id="UP001530293"/>
    </source>
</evidence>
<keyword evidence="3" id="KW-1185">Reference proteome</keyword>
<dbReference type="Proteomes" id="UP001530293">
    <property type="component" value="Unassembled WGS sequence"/>
</dbReference>
<proteinExistence type="predicted"/>
<feature type="region of interest" description="Disordered" evidence="1">
    <location>
        <begin position="1"/>
        <end position="26"/>
    </location>
</feature>
<accession>A0ABD3MED5</accession>
<feature type="region of interest" description="Disordered" evidence="1">
    <location>
        <begin position="88"/>
        <end position="117"/>
    </location>
</feature>